<keyword evidence="6 13" id="KW-0732">Signal</keyword>
<feature type="transmembrane region" description="Helical" evidence="12">
    <location>
        <begin position="194"/>
        <end position="218"/>
    </location>
</feature>
<evidence type="ECO:0000256" key="9">
    <source>
        <dbReference type="ARBA" id="ARBA00023136"/>
    </source>
</evidence>
<evidence type="ECO:0000256" key="3">
    <source>
        <dbReference type="ARBA" id="ARBA00004922"/>
    </source>
</evidence>
<dbReference type="GO" id="GO:0006487">
    <property type="term" value="P:protein N-linked glycosylation"/>
    <property type="evidence" value="ECO:0007669"/>
    <property type="project" value="TreeGrafter"/>
</dbReference>
<accession>A0A9W8BI19</accession>
<evidence type="ECO:0000256" key="2">
    <source>
        <dbReference type="ARBA" id="ARBA00004477"/>
    </source>
</evidence>
<dbReference type="InterPro" id="IPR055374">
    <property type="entry name" value="Ribophorin_II_3rd"/>
</dbReference>
<organism evidence="16 17">
    <name type="scientific">Coemansia thaxteri</name>
    <dbReference type="NCBI Taxonomy" id="2663907"/>
    <lineage>
        <taxon>Eukaryota</taxon>
        <taxon>Fungi</taxon>
        <taxon>Fungi incertae sedis</taxon>
        <taxon>Zoopagomycota</taxon>
        <taxon>Kickxellomycotina</taxon>
        <taxon>Kickxellomycetes</taxon>
        <taxon>Kickxellales</taxon>
        <taxon>Kickxellaceae</taxon>
        <taxon>Coemansia</taxon>
    </lineage>
</organism>
<keyword evidence="9 12" id="KW-0472">Membrane</keyword>
<dbReference type="GO" id="GO:0008250">
    <property type="term" value="C:oligosaccharyltransferase complex"/>
    <property type="evidence" value="ECO:0007669"/>
    <property type="project" value="InterPro"/>
</dbReference>
<evidence type="ECO:0000259" key="14">
    <source>
        <dbReference type="Pfam" id="PF23860"/>
    </source>
</evidence>
<reference evidence="16" key="1">
    <citation type="submission" date="2022-07" db="EMBL/GenBank/DDBJ databases">
        <title>Phylogenomic reconstructions and comparative analyses of Kickxellomycotina fungi.</title>
        <authorList>
            <person name="Reynolds N.K."/>
            <person name="Stajich J.E."/>
            <person name="Barry K."/>
            <person name="Grigoriev I.V."/>
            <person name="Crous P."/>
            <person name="Smith M.E."/>
        </authorList>
    </citation>
    <scope>NUCLEOTIDE SEQUENCE</scope>
    <source>
        <strain evidence="16">IMI 214461</strain>
    </source>
</reference>
<evidence type="ECO:0000256" key="10">
    <source>
        <dbReference type="ARBA" id="ARBA00030078"/>
    </source>
</evidence>
<feature type="chain" id="PRO_5044320797" description="Ribophorin II" evidence="13">
    <location>
        <begin position="25"/>
        <end position="285"/>
    </location>
</feature>
<keyword evidence="5 12" id="KW-0812">Transmembrane</keyword>
<evidence type="ECO:0000256" key="8">
    <source>
        <dbReference type="ARBA" id="ARBA00022989"/>
    </source>
</evidence>
<evidence type="ECO:0000256" key="6">
    <source>
        <dbReference type="ARBA" id="ARBA00022729"/>
    </source>
</evidence>
<comment type="similarity">
    <text evidence="4">Belongs to the SWP1 family.</text>
</comment>
<keyword evidence="16" id="KW-0647">Proteasome</keyword>
<evidence type="ECO:0000259" key="15">
    <source>
        <dbReference type="Pfam" id="PF25147"/>
    </source>
</evidence>
<dbReference type="OrthoDB" id="432292at2759"/>
<proteinExistence type="inferred from homology"/>
<comment type="pathway">
    <text evidence="3">Protein modification; protein glycosylation.</text>
</comment>
<gene>
    <name evidence="16" type="primary">RPN2_2</name>
    <name evidence="16" type="ORF">H4R26_003460</name>
</gene>
<evidence type="ECO:0000313" key="17">
    <source>
        <dbReference type="Proteomes" id="UP001150907"/>
    </source>
</evidence>
<dbReference type="InterPro" id="IPR008814">
    <property type="entry name" value="Swp1"/>
</dbReference>
<dbReference type="InterPro" id="IPR056790">
    <property type="entry name" value="Ribophorin_II_C"/>
</dbReference>
<dbReference type="Proteomes" id="UP001150907">
    <property type="component" value="Unassembled WGS sequence"/>
</dbReference>
<comment type="subcellular location">
    <subcellularLocation>
        <location evidence="2">Endoplasmic reticulum membrane</location>
        <topology evidence="2">Multi-pass membrane protein</topology>
    </subcellularLocation>
</comment>
<keyword evidence="17" id="KW-1185">Reference proteome</keyword>
<evidence type="ECO:0000256" key="12">
    <source>
        <dbReference type="SAM" id="Phobius"/>
    </source>
</evidence>
<dbReference type="PANTHER" id="PTHR12640:SF0">
    <property type="entry name" value="DOLICHYL-DIPHOSPHOOLIGOSACCHARIDE--PROTEIN GLYCOSYLTRANSFERASE SUBUNIT 2"/>
    <property type="match status" value="1"/>
</dbReference>
<dbReference type="Pfam" id="PF23860">
    <property type="entry name" value="Ribophorin_II_3rd"/>
    <property type="match status" value="1"/>
</dbReference>
<evidence type="ECO:0000313" key="16">
    <source>
        <dbReference type="EMBL" id="KAJ2002733.1"/>
    </source>
</evidence>
<comment type="caution">
    <text evidence="16">The sequence shown here is derived from an EMBL/GenBank/DDBJ whole genome shotgun (WGS) entry which is preliminary data.</text>
</comment>
<feature type="domain" description="Ribophorin II C-terminal" evidence="15">
    <location>
        <begin position="185"/>
        <end position="280"/>
    </location>
</feature>
<dbReference type="Pfam" id="PF25147">
    <property type="entry name" value="Ribophorin_II_C"/>
    <property type="match status" value="1"/>
</dbReference>
<dbReference type="AlphaFoldDB" id="A0A9W8BI19"/>
<evidence type="ECO:0000256" key="7">
    <source>
        <dbReference type="ARBA" id="ARBA00022824"/>
    </source>
</evidence>
<name>A0A9W8BI19_9FUNG</name>
<keyword evidence="8 12" id="KW-1133">Transmembrane helix</keyword>
<feature type="transmembrane region" description="Helical" evidence="12">
    <location>
        <begin position="230"/>
        <end position="252"/>
    </location>
</feature>
<evidence type="ECO:0000256" key="4">
    <source>
        <dbReference type="ARBA" id="ARBA00009038"/>
    </source>
</evidence>
<evidence type="ECO:0000256" key="11">
    <source>
        <dbReference type="ARBA" id="ARBA00032139"/>
    </source>
</evidence>
<dbReference type="PANTHER" id="PTHR12640">
    <property type="entry name" value="RIBOPHORIN II"/>
    <property type="match status" value="1"/>
</dbReference>
<comment type="function">
    <text evidence="1">Subunit of the oligosaccharyl transferase (OST) complex that catalyzes the initial transfer of a defined glycan (Glc(3)Man(9)GlcNAc(2) in eukaryotes) from the lipid carrier dolichol-pyrophosphate to an asparagine residue within an Asn-X-Ser/Thr consensus motif in nascent polypeptide chains, the first step in protein N-glycosylation. N-glycosylation occurs cotranslationally and the complex associates with the Sec61 complex at the channel-forming translocon complex that mediates protein translocation across the endoplasmic reticulum (ER). All subunits are required for a maximal enzyme activity.</text>
</comment>
<keyword evidence="7" id="KW-0256">Endoplasmic reticulum</keyword>
<evidence type="ECO:0000256" key="13">
    <source>
        <dbReference type="SAM" id="SignalP"/>
    </source>
</evidence>
<sequence>MRLAAKHWAAVGLGLASLLSSAVSGTVAAKGVVVKVLERTGDKLFEQRLEYPNTLGKSPEIRSTTPLSISFDVLGGDGTTAPLRLDQAFVSFQHATTGSEVALPAKIGTKGSFKLDVSRKQFRQHFDAAPGKYNVALVLGSFAEGGLLYKLGDVHMVAGSGSAKSKVAAGSKGVYGPKAEIQHRFAEPQRMPRAVVSLAFTGLVAAPLVALFGAWARLGVNFSNLQREPVGSVAFMGLVTAYLGLAIAYWVGVRLFPTLAYALALALPTYLTGQYALTKRIQKGI</sequence>
<protein>
    <recommendedName>
        <fullName evidence="11">Ribophorin II</fullName>
    </recommendedName>
    <alternativeName>
        <fullName evidence="10">Ribophorin-2</fullName>
    </alternativeName>
</protein>
<evidence type="ECO:0000256" key="1">
    <source>
        <dbReference type="ARBA" id="ARBA00002791"/>
    </source>
</evidence>
<dbReference type="EMBL" id="JANBQF010000275">
    <property type="protein sequence ID" value="KAJ2002733.1"/>
    <property type="molecule type" value="Genomic_DNA"/>
</dbReference>
<dbReference type="GO" id="GO:0000502">
    <property type="term" value="C:proteasome complex"/>
    <property type="evidence" value="ECO:0007669"/>
    <property type="project" value="UniProtKB-KW"/>
</dbReference>
<evidence type="ECO:0000256" key="5">
    <source>
        <dbReference type="ARBA" id="ARBA00022692"/>
    </source>
</evidence>
<feature type="domain" description="Ribophorin II third" evidence="14">
    <location>
        <begin position="35"/>
        <end position="140"/>
    </location>
</feature>
<feature type="transmembrane region" description="Helical" evidence="12">
    <location>
        <begin position="258"/>
        <end position="277"/>
    </location>
</feature>
<feature type="signal peptide" evidence="13">
    <location>
        <begin position="1"/>
        <end position="24"/>
    </location>
</feature>